<protein>
    <submittedName>
        <fullName evidence="1">Uncharacterized protein</fullName>
    </submittedName>
</protein>
<organism evidence="1 2">
    <name type="scientific">Nepenthes gracilis</name>
    <name type="common">Slender pitcher plant</name>
    <dbReference type="NCBI Taxonomy" id="150966"/>
    <lineage>
        <taxon>Eukaryota</taxon>
        <taxon>Viridiplantae</taxon>
        <taxon>Streptophyta</taxon>
        <taxon>Embryophyta</taxon>
        <taxon>Tracheophyta</taxon>
        <taxon>Spermatophyta</taxon>
        <taxon>Magnoliopsida</taxon>
        <taxon>eudicotyledons</taxon>
        <taxon>Gunneridae</taxon>
        <taxon>Pentapetalae</taxon>
        <taxon>Caryophyllales</taxon>
        <taxon>Nepenthaceae</taxon>
        <taxon>Nepenthes</taxon>
    </lineage>
</organism>
<comment type="caution">
    <text evidence="1">The sequence shown here is derived from an EMBL/GenBank/DDBJ whole genome shotgun (WGS) entry which is preliminary data.</text>
</comment>
<evidence type="ECO:0000313" key="1">
    <source>
        <dbReference type="EMBL" id="GMH13682.1"/>
    </source>
</evidence>
<sequence length="79" mass="8870">MGEICLLWEHLSEGLPNTLAWADEANSKTSNTELFVQIVRLQLEDYCGEAMATGLEDLLATYGLVWHLTELYAVENLLV</sequence>
<proteinExistence type="predicted"/>
<keyword evidence="2" id="KW-1185">Reference proteome</keyword>
<accession>A0AAD3SNE4</accession>
<reference evidence="1" key="1">
    <citation type="submission" date="2023-05" db="EMBL/GenBank/DDBJ databases">
        <title>Nepenthes gracilis genome sequencing.</title>
        <authorList>
            <person name="Fukushima K."/>
        </authorList>
    </citation>
    <scope>NUCLEOTIDE SEQUENCE</scope>
    <source>
        <strain evidence="1">SING2019-196</strain>
    </source>
</reference>
<dbReference type="AlphaFoldDB" id="A0AAD3SNE4"/>
<name>A0AAD3SNE4_NEPGR</name>
<evidence type="ECO:0000313" key="2">
    <source>
        <dbReference type="Proteomes" id="UP001279734"/>
    </source>
</evidence>
<dbReference type="Proteomes" id="UP001279734">
    <property type="component" value="Unassembled WGS sequence"/>
</dbReference>
<gene>
    <name evidence="1" type="ORF">Nepgr_015523</name>
</gene>
<dbReference type="EMBL" id="BSYO01000013">
    <property type="protein sequence ID" value="GMH13682.1"/>
    <property type="molecule type" value="Genomic_DNA"/>
</dbReference>